<feature type="domain" description="Malonyl-CoA:ACP transacylase (MAT)" evidence="5">
    <location>
        <begin position="5"/>
        <end position="322"/>
    </location>
</feature>
<dbReference type="NCBIfam" id="TIGR00128">
    <property type="entry name" value="fabD"/>
    <property type="match status" value="1"/>
</dbReference>
<evidence type="ECO:0000259" key="5">
    <source>
        <dbReference type="SMART" id="SM00827"/>
    </source>
</evidence>
<organism evidence="6 7">
    <name type="scientific">Lysobacter hankyongensis</name>
    <dbReference type="NCBI Taxonomy" id="1176535"/>
    <lineage>
        <taxon>Bacteria</taxon>
        <taxon>Pseudomonadati</taxon>
        <taxon>Pseudomonadota</taxon>
        <taxon>Gammaproteobacteria</taxon>
        <taxon>Lysobacterales</taxon>
        <taxon>Lysobacteraceae</taxon>
        <taxon>Lysobacter</taxon>
    </lineage>
</organism>
<proteinExistence type="predicted"/>
<dbReference type="InterPro" id="IPR001227">
    <property type="entry name" value="Ac_transferase_dom_sf"/>
</dbReference>
<dbReference type="PANTHER" id="PTHR42681:SF1">
    <property type="entry name" value="MALONYL-COA-ACYL CARRIER PROTEIN TRANSACYLASE, MITOCHONDRIAL"/>
    <property type="match status" value="1"/>
</dbReference>
<dbReference type="SUPFAM" id="SSF55048">
    <property type="entry name" value="Probable ACP-binding domain of malonyl-CoA ACP transacylase"/>
    <property type="match status" value="1"/>
</dbReference>
<dbReference type="Proteomes" id="UP001499959">
    <property type="component" value="Unassembled WGS sequence"/>
</dbReference>
<sequence length="394" mass="42415">MKTYMFPGQGSQARGMGGSLFDAFPELTAKADEVLGYSIKELCLEDPRRELNKTQFTQPALFVVNALSYYKRVKESGAPDFLAGHSLGEFNALLAAECFDFETGLKLVKKRGELMSQTTEGAMAAIVNASREQIETLLKEKGLVNVDIANCNTPLQTVISGPTADIAACQDIFNFDKVMYVPLNTSGAFHSRLMIPAAQKFEAFLKKRKFSKPKIPVIANLTAQPYPDNAVVEYLSKQIHSSVLWSDTIHHLMSLSPDMEFTEIGHGDVLAKMILKIKQIAAKAAAPGKAPPAPAPAPAAAPAENNVAAAAPVAAPATKAADVAGAGTDRFAIAERKVADWNSRHPVGTRVKSKVTDQDALTTRTPAIVLFGHRAAVYMEGFNGYFDLDELSAA</sequence>
<dbReference type="PANTHER" id="PTHR42681">
    <property type="entry name" value="MALONYL-COA-ACYL CARRIER PROTEIN TRANSACYLASE, MITOCHONDRIAL"/>
    <property type="match status" value="1"/>
</dbReference>
<dbReference type="EMBL" id="BAABJE010000014">
    <property type="protein sequence ID" value="GAA4797962.1"/>
    <property type="molecule type" value="Genomic_DNA"/>
</dbReference>
<comment type="catalytic activity">
    <reaction evidence="4">
        <text>holo-[ACP] + malonyl-CoA = malonyl-[ACP] + CoA</text>
        <dbReference type="Rhea" id="RHEA:41792"/>
        <dbReference type="Rhea" id="RHEA-COMP:9623"/>
        <dbReference type="Rhea" id="RHEA-COMP:9685"/>
        <dbReference type="ChEBI" id="CHEBI:57287"/>
        <dbReference type="ChEBI" id="CHEBI:57384"/>
        <dbReference type="ChEBI" id="CHEBI:64479"/>
        <dbReference type="ChEBI" id="CHEBI:78449"/>
        <dbReference type="EC" id="2.3.1.39"/>
    </reaction>
</comment>
<evidence type="ECO:0000313" key="6">
    <source>
        <dbReference type="EMBL" id="GAA4797962.1"/>
    </source>
</evidence>
<dbReference type="Pfam" id="PF00698">
    <property type="entry name" value="Acyl_transf_1"/>
    <property type="match status" value="1"/>
</dbReference>
<dbReference type="InterPro" id="IPR050858">
    <property type="entry name" value="Mal-CoA-ACP_Trans/PKS_FabD"/>
</dbReference>
<evidence type="ECO:0000256" key="3">
    <source>
        <dbReference type="ARBA" id="ARBA00023315"/>
    </source>
</evidence>
<dbReference type="InterPro" id="IPR004410">
    <property type="entry name" value="Malonyl_CoA-ACP_transAc_FabD"/>
</dbReference>
<dbReference type="InterPro" id="IPR014043">
    <property type="entry name" value="Acyl_transferase_dom"/>
</dbReference>
<dbReference type="InterPro" id="IPR016036">
    <property type="entry name" value="Malonyl_transacylase_ACP-bd"/>
</dbReference>
<name>A0ABP9BPZ8_9GAMM</name>
<dbReference type="Gene3D" id="3.30.70.250">
    <property type="entry name" value="Malonyl-CoA ACP transacylase, ACP-binding"/>
    <property type="match status" value="1"/>
</dbReference>
<accession>A0ABP9BPZ8</accession>
<keyword evidence="2" id="KW-0808">Transferase</keyword>
<dbReference type="InterPro" id="IPR016035">
    <property type="entry name" value="Acyl_Trfase/lysoPLipase"/>
</dbReference>
<reference evidence="7" key="1">
    <citation type="journal article" date="2019" name="Int. J. Syst. Evol. Microbiol.">
        <title>The Global Catalogue of Microorganisms (GCM) 10K type strain sequencing project: providing services to taxonomists for standard genome sequencing and annotation.</title>
        <authorList>
            <consortium name="The Broad Institute Genomics Platform"/>
            <consortium name="The Broad Institute Genome Sequencing Center for Infectious Disease"/>
            <person name="Wu L."/>
            <person name="Ma J."/>
        </authorList>
    </citation>
    <scope>NUCLEOTIDE SEQUENCE [LARGE SCALE GENOMIC DNA]</scope>
    <source>
        <strain evidence="7">JCM 18204</strain>
    </source>
</reference>
<gene>
    <name evidence="6" type="primary">fabD_2</name>
    <name evidence="6" type="ORF">GCM10023307_24940</name>
</gene>
<dbReference type="SMART" id="SM00827">
    <property type="entry name" value="PKS_AT"/>
    <property type="match status" value="1"/>
</dbReference>
<evidence type="ECO:0000256" key="1">
    <source>
        <dbReference type="ARBA" id="ARBA00013258"/>
    </source>
</evidence>
<dbReference type="EC" id="2.3.1.39" evidence="1"/>
<dbReference type="Gene3D" id="3.40.366.10">
    <property type="entry name" value="Malonyl-Coenzyme A Acyl Carrier Protein, domain 2"/>
    <property type="match status" value="1"/>
</dbReference>
<comment type="caution">
    <text evidence="6">The sequence shown here is derived from an EMBL/GenBank/DDBJ whole genome shotgun (WGS) entry which is preliminary data.</text>
</comment>
<dbReference type="SUPFAM" id="SSF52151">
    <property type="entry name" value="FabD/lysophospholipase-like"/>
    <property type="match status" value="1"/>
</dbReference>
<protein>
    <recommendedName>
        <fullName evidence="1">[acyl-carrier-protein] S-malonyltransferase</fullName>
        <ecNumber evidence="1">2.3.1.39</ecNumber>
    </recommendedName>
</protein>
<dbReference type="RefSeq" id="WP_345303669.1">
    <property type="nucleotide sequence ID" value="NZ_BAABJE010000014.1"/>
</dbReference>
<evidence type="ECO:0000313" key="7">
    <source>
        <dbReference type="Proteomes" id="UP001499959"/>
    </source>
</evidence>
<keyword evidence="3" id="KW-0012">Acyltransferase</keyword>
<evidence type="ECO:0000256" key="4">
    <source>
        <dbReference type="ARBA" id="ARBA00048462"/>
    </source>
</evidence>
<keyword evidence="7" id="KW-1185">Reference proteome</keyword>
<evidence type="ECO:0000256" key="2">
    <source>
        <dbReference type="ARBA" id="ARBA00022679"/>
    </source>
</evidence>